<keyword evidence="1" id="KW-0732">Signal</keyword>
<evidence type="ECO:0000313" key="2">
    <source>
        <dbReference type="EMBL" id="RAJ15232.1"/>
    </source>
</evidence>
<keyword evidence="3" id="KW-1185">Reference proteome</keyword>
<dbReference type="Pfam" id="PF14121">
    <property type="entry name" value="Porin_10"/>
    <property type="match status" value="1"/>
</dbReference>
<feature type="chain" id="PRO_5016320169" evidence="1">
    <location>
        <begin position="20"/>
        <end position="656"/>
    </location>
</feature>
<protein>
    <submittedName>
        <fullName evidence="2">Putative beta-barrel porin</fullName>
    </submittedName>
</protein>
<feature type="signal peptide" evidence="1">
    <location>
        <begin position="1"/>
        <end position="19"/>
    </location>
</feature>
<evidence type="ECO:0000256" key="1">
    <source>
        <dbReference type="SAM" id="SignalP"/>
    </source>
</evidence>
<gene>
    <name evidence="2" type="ORF">LY08_01586</name>
</gene>
<dbReference type="RefSeq" id="WP_111659896.1">
    <property type="nucleotide sequence ID" value="NZ_QLLO01000004.1"/>
</dbReference>
<accession>A0A327RGX9</accession>
<comment type="caution">
    <text evidence="2">The sequence shown here is derived from an EMBL/GenBank/DDBJ whole genome shotgun (WGS) entry which is preliminary data.</text>
</comment>
<organism evidence="2 3">
    <name type="scientific">Olleya aquimaris</name>
    <dbReference type="NCBI Taxonomy" id="639310"/>
    <lineage>
        <taxon>Bacteria</taxon>
        <taxon>Pseudomonadati</taxon>
        <taxon>Bacteroidota</taxon>
        <taxon>Flavobacteriia</taxon>
        <taxon>Flavobacteriales</taxon>
        <taxon>Flavobacteriaceae</taxon>
    </lineage>
</organism>
<dbReference type="AlphaFoldDB" id="A0A327RGX9"/>
<sequence length="656" mass="75667">MKKIIFSLLLITFAGVAFAQTPRKLSKSNSSLNKSDQALQDSLSQGNVIKSKGVKNLDAKIIDYLIITNQRDTIYLDTTLTINKEYKFNYLRQDNFGLMPFANVGQSYNRLTYNFENTNLIPGFGAKAKHFNYMDADDINSFHVPTPLTELYFKTAFTQGQQLDAFFTTNTSRQLNMSIGYKGLRSLGFYQNSLTSTGNLRIRASYKTKNKRYVVNTHFTSQDFSNQENGGLTDSNIDFFESGDEDFLDRGVLEVNFQDAENLLLGKRFYLNQSYDVLRPKDSISSNKIQLAHVMMLEDKIYTYDQTSANTDYFGEAFQTSNIKDRTELEQFTNQLQLNYSNATIGNLQFNATHNNYNYGYDRIVFINQNVIPNRLKGDILSIGGKYNKNYKGFNLNGEAGLNVSGDFEGNFISGTAAYQLNKDIKVSANINHSSVAPDFNTLLYQSDYKNYNWRNQFNNIKTQQIVIKLQSNKYANITLDLSTINDYVYFAKDQDQAVRAFQNKEAITYLKLKLQKEIRYNNFALDNTILYQTVQDNSNSLNVPQLVTRNTFYYSNHVFKKAMFLQTGIIFNYFTAYNMDGYDPLLSEFYTQNQQELGGFPRLDFFINAKIRQTRIFLKAEHFNAAFTGRNYYSAPNQPFRDFTVRFGLVWNFFL</sequence>
<dbReference type="InterPro" id="IPR025631">
    <property type="entry name" value="Porin_10"/>
</dbReference>
<evidence type="ECO:0000313" key="3">
    <source>
        <dbReference type="Proteomes" id="UP000248703"/>
    </source>
</evidence>
<dbReference type="EMBL" id="QLLO01000004">
    <property type="protein sequence ID" value="RAJ15232.1"/>
    <property type="molecule type" value="Genomic_DNA"/>
</dbReference>
<reference evidence="2 3" key="1">
    <citation type="submission" date="2018-06" db="EMBL/GenBank/DDBJ databases">
        <title>Genomic Encyclopedia of Archaeal and Bacterial Type Strains, Phase II (KMG-II): from individual species to whole genera.</title>
        <authorList>
            <person name="Goeker M."/>
        </authorList>
    </citation>
    <scope>NUCLEOTIDE SEQUENCE [LARGE SCALE GENOMIC DNA]</scope>
    <source>
        <strain evidence="2 3">DSM 24464</strain>
    </source>
</reference>
<name>A0A327RGX9_9FLAO</name>
<dbReference type="Proteomes" id="UP000248703">
    <property type="component" value="Unassembled WGS sequence"/>
</dbReference>
<proteinExistence type="predicted"/>
<dbReference type="OrthoDB" id="9812454at2"/>